<name>A0ABZ0GU56_9GAMM</name>
<evidence type="ECO:0000256" key="2">
    <source>
        <dbReference type="ARBA" id="ARBA00022676"/>
    </source>
</evidence>
<reference evidence="9 10" key="1">
    <citation type="submission" date="2023-09" db="EMBL/GenBank/DDBJ databases">
        <authorList>
            <person name="Qi X."/>
        </authorList>
    </citation>
    <scope>NUCLEOTIDE SEQUENCE [LARGE SCALE GENOMIC DNA]</scope>
    <source>
        <strain evidence="9 10">S1-1</strain>
    </source>
</reference>
<sequence length="304" mass="34668">MISLICPIYNEEESIESFLIHIKKLIDCHNLQLELLFIDDGSSDHSLKVLINAKKENDNIRIIRFSRNFGKEAALTAGLNFAKGAAVIPIDVDLQDPPQVIVQLIEKWNAGYQIVLAKRSDRKKDSFLKRITANFFYSIHNKLADHKIPANVGDFRLMDRRVVEEINKLPERQRFMKGLFSWVGFNSTTITYSRAERNNGTSKFSFWKLWNFAIEGITSFSTIPLKIWSYIGAIVAVISFIYGIFIIFLTLFSGVEVPGYSSLMVVILFLGGIQLIGIGVLGEYIGRIYLETKARPLFIIDKEY</sequence>
<evidence type="ECO:0000313" key="9">
    <source>
        <dbReference type="EMBL" id="WOH39204.1"/>
    </source>
</evidence>
<dbReference type="Gene3D" id="3.90.550.10">
    <property type="entry name" value="Spore Coat Polysaccharide Biosynthesis Protein SpsA, Chain A"/>
    <property type="match status" value="1"/>
</dbReference>
<accession>A0ABZ0GU56</accession>
<dbReference type="Pfam" id="PF00535">
    <property type="entry name" value="Glycos_transf_2"/>
    <property type="match status" value="1"/>
</dbReference>
<dbReference type="InterPro" id="IPR029044">
    <property type="entry name" value="Nucleotide-diphossugar_trans"/>
</dbReference>
<evidence type="ECO:0000259" key="8">
    <source>
        <dbReference type="Pfam" id="PF00535"/>
    </source>
</evidence>
<proteinExistence type="predicted"/>
<feature type="transmembrane region" description="Helical" evidence="7">
    <location>
        <begin position="263"/>
        <end position="285"/>
    </location>
</feature>
<evidence type="ECO:0000256" key="3">
    <source>
        <dbReference type="ARBA" id="ARBA00022679"/>
    </source>
</evidence>
<dbReference type="EC" id="2.4.-.-" evidence="9"/>
<feature type="transmembrane region" description="Helical" evidence="7">
    <location>
        <begin position="227"/>
        <end position="251"/>
    </location>
</feature>
<evidence type="ECO:0000256" key="6">
    <source>
        <dbReference type="ARBA" id="ARBA00023136"/>
    </source>
</evidence>
<evidence type="ECO:0000313" key="10">
    <source>
        <dbReference type="Proteomes" id="UP001301442"/>
    </source>
</evidence>
<organism evidence="9 10">
    <name type="scientific">Thalassotalea fonticola</name>
    <dbReference type="NCBI Taxonomy" id="3065649"/>
    <lineage>
        <taxon>Bacteria</taxon>
        <taxon>Pseudomonadati</taxon>
        <taxon>Pseudomonadota</taxon>
        <taxon>Gammaproteobacteria</taxon>
        <taxon>Alteromonadales</taxon>
        <taxon>Colwelliaceae</taxon>
        <taxon>Thalassotalea</taxon>
    </lineage>
</organism>
<evidence type="ECO:0000256" key="5">
    <source>
        <dbReference type="ARBA" id="ARBA00022989"/>
    </source>
</evidence>
<gene>
    <name evidence="9" type="ORF">RI844_08265</name>
</gene>
<keyword evidence="10" id="KW-1185">Reference proteome</keyword>
<dbReference type="SUPFAM" id="SSF53448">
    <property type="entry name" value="Nucleotide-diphospho-sugar transferases"/>
    <property type="match status" value="1"/>
</dbReference>
<keyword evidence="2 9" id="KW-0328">Glycosyltransferase</keyword>
<dbReference type="EMBL" id="CP136600">
    <property type="protein sequence ID" value="WOH39204.1"/>
    <property type="molecule type" value="Genomic_DNA"/>
</dbReference>
<dbReference type="PANTHER" id="PTHR48090">
    <property type="entry name" value="UNDECAPRENYL-PHOSPHATE 4-DEOXY-4-FORMAMIDO-L-ARABINOSE TRANSFERASE-RELATED"/>
    <property type="match status" value="1"/>
</dbReference>
<evidence type="ECO:0000256" key="7">
    <source>
        <dbReference type="SAM" id="Phobius"/>
    </source>
</evidence>
<feature type="domain" description="Glycosyltransferase 2-like" evidence="8">
    <location>
        <begin position="3"/>
        <end position="166"/>
    </location>
</feature>
<dbReference type="InterPro" id="IPR001173">
    <property type="entry name" value="Glyco_trans_2-like"/>
</dbReference>
<keyword evidence="6 7" id="KW-0472">Membrane</keyword>
<comment type="subcellular location">
    <subcellularLocation>
        <location evidence="1">Membrane</location>
        <topology evidence="1">Multi-pass membrane protein</topology>
    </subcellularLocation>
</comment>
<dbReference type="RefSeq" id="WP_348397971.1">
    <property type="nucleotide sequence ID" value="NZ_CP136600.1"/>
</dbReference>
<dbReference type="CDD" id="cd04187">
    <property type="entry name" value="DPM1_like_bac"/>
    <property type="match status" value="1"/>
</dbReference>
<keyword evidence="4 7" id="KW-0812">Transmembrane</keyword>
<dbReference type="GO" id="GO:0016757">
    <property type="term" value="F:glycosyltransferase activity"/>
    <property type="evidence" value="ECO:0007669"/>
    <property type="project" value="UniProtKB-KW"/>
</dbReference>
<dbReference type="InterPro" id="IPR050256">
    <property type="entry name" value="Glycosyltransferase_2"/>
</dbReference>
<keyword evidence="5 7" id="KW-1133">Transmembrane helix</keyword>
<evidence type="ECO:0000256" key="4">
    <source>
        <dbReference type="ARBA" id="ARBA00022692"/>
    </source>
</evidence>
<protein>
    <submittedName>
        <fullName evidence="9">Glycosyltransferase family 2 protein</fullName>
        <ecNumber evidence="9">2.4.-.-</ecNumber>
    </submittedName>
</protein>
<dbReference type="Proteomes" id="UP001301442">
    <property type="component" value="Chromosome"/>
</dbReference>
<dbReference type="PANTHER" id="PTHR48090:SF1">
    <property type="entry name" value="PROPHAGE BACTOPRENOL GLUCOSYL TRANSFERASE HOMOLOG"/>
    <property type="match status" value="1"/>
</dbReference>
<keyword evidence="3 9" id="KW-0808">Transferase</keyword>
<evidence type="ECO:0000256" key="1">
    <source>
        <dbReference type="ARBA" id="ARBA00004141"/>
    </source>
</evidence>